<dbReference type="SUPFAM" id="SSF54648">
    <property type="entry name" value="DLC"/>
    <property type="match status" value="1"/>
</dbReference>
<comment type="similarity">
    <text evidence="1">Belongs to the dynein light chain family.</text>
</comment>
<evidence type="ECO:0000313" key="3">
    <source>
        <dbReference type="Proteomes" id="UP000815325"/>
    </source>
</evidence>
<dbReference type="InterPro" id="IPR001372">
    <property type="entry name" value="Dynein_light_chain_typ-1/2"/>
</dbReference>
<dbReference type="InterPro" id="IPR037177">
    <property type="entry name" value="DLC_sf"/>
</dbReference>
<dbReference type="EMBL" id="MU069729">
    <property type="protein sequence ID" value="KAF5834949.1"/>
    <property type="molecule type" value="Genomic_DNA"/>
</dbReference>
<dbReference type="Proteomes" id="UP000815325">
    <property type="component" value="Unassembled WGS sequence"/>
</dbReference>
<keyword evidence="1" id="KW-0493">Microtubule</keyword>
<accession>A0ABQ7GK00</accession>
<comment type="subcellular location">
    <subcellularLocation>
        <location evidence="1">Cytoplasm</location>
        <location evidence="1">Cytoskeleton</location>
    </subcellularLocation>
</comment>
<evidence type="ECO:0000313" key="2">
    <source>
        <dbReference type="EMBL" id="KAF5834949.1"/>
    </source>
</evidence>
<keyword evidence="1" id="KW-0206">Cytoskeleton</keyword>
<sequence>MAATHGDPLAFDDMEGFLRVAKYTLVKNTDMNSEMKEEAMDICITAVEKYQNDMEKCTQMIKEQMDKKFGSPWHVVVGKAFGYEITYEVRNILYIFVGGRTSVLLWKM</sequence>
<dbReference type="PANTHER" id="PTHR11886">
    <property type="entry name" value="DYNEIN LIGHT CHAIN"/>
    <property type="match status" value="1"/>
</dbReference>
<name>A0ABQ7GK00_DUNSA</name>
<comment type="caution">
    <text evidence="2">The sequence shown here is derived from an EMBL/GenBank/DDBJ whole genome shotgun (WGS) entry which is preliminary data.</text>
</comment>
<keyword evidence="1" id="KW-0505">Motor protein</keyword>
<proteinExistence type="inferred from homology"/>
<dbReference type="PANTHER" id="PTHR11886:SF2">
    <property type="entry name" value="DYNEIN AXONEMAL LIGHT CHAIN 4"/>
    <property type="match status" value="1"/>
</dbReference>
<keyword evidence="3" id="KW-1185">Reference proteome</keyword>
<organism evidence="2 3">
    <name type="scientific">Dunaliella salina</name>
    <name type="common">Green alga</name>
    <name type="synonym">Protococcus salinus</name>
    <dbReference type="NCBI Taxonomy" id="3046"/>
    <lineage>
        <taxon>Eukaryota</taxon>
        <taxon>Viridiplantae</taxon>
        <taxon>Chlorophyta</taxon>
        <taxon>core chlorophytes</taxon>
        <taxon>Chlorophyceae</taxon>
        <taxon>CS clade</taxon>
        <taxon>Chlamydomonadales</taxon>
        <taxon>Dunaliellaceae</taxon>
        <taxon>Dunaliella</taxon>
    </lineage>
</organism>
<gene>
    <name evidence="2" type="ORF">DUNSADRAFT_8098</name>
</gene>
<keyword evidence="1" id="KW-0243">Dynein</keyword>
<dbReference type="Pfam" id="PF01221">
    <property type="entry name" value="Dynein_light"/>
    <property type="match status" value="1"/>
</dbReference>
<dbReference type="Gene3D" id="3.30.740.10">
    <property type="entry name" value="Protein Inhibitor Of Neuronal Nitric Oxide Synthase"/>
    <property type="match status" value="1"/>
</dbReference>
<protein>
    <recommendedName>
        <fullName evidence="1">Dynein light chain</fullName>
    </recommendedName>
</protein>
<keyword evidence="1" id="KW-0963">Cytoplasm</keyword>
<dbReference type="SMART" id="SM01375">
    <property type="entry name" value="Dynein_light"/>
    <property type="match status" value="1"/>
</dbReference>
<reference evidence="2" key="1">
    <citation type="submission" date="2017-08" db="EMBL/GenBank/DDBJ databases">
        <authorList>
            <person name="Polle J.E."/>
            <person name="Barry K."/>
            <person name="Cushman J."/>
            <person name="Schmutz J."/>
            <person name="Tran D."/>
            <person name="Hathwaick L.T."/>
            <person name="Yim W.C."/>
            <person name="Jenkins J."/>
            <person name="Mckie-Krisberg Z.M."/>
            <person name="Prochnik S."/>
            <person name="Lindquist E."/>
            <person name="Dockter R.B."/>
            <person name="Adam C."/>
            <person name="Molina H."/>
            <person name="Bunkerborg J."/>
            <person name="Jin E."/>
            <person name="Buchheim M."/>
            <person name="Magnuson J."/>
        </authorList>
    </citation>
    <scope>NUCLEOTIDE SEQUENCE</scope>
    <source>
        <strain evidence="2">CCAP 19/18</strain>
    </source>
</reference>
<evidence type="ECO:0000256" key="1">
    <source>
        <dbReference type="RuleBase" id="RU365010"/>
    </source>
</evidence>
<dbReference type="CDD" id="cd21453">
    <property type="entry name" value="DLC-like_DNAL4"/>
    <property type="match status" value="1"/>
</dbReference>